<dbReference type="EMBL" id="JARVCO010000004">
    <property type="protein sequence ID" value="MDZ8117771.1"/>
    <property type="molecule type" value="Genomic_DNA"/>
</dbReference>
<dbReference type="NCBIfam" id="TIGR02595">
    <property type="entry name" value="PEP_CTERM"/>
    <property type="match status" value="1"/>
</dbReference>
<feature type="transmembrane region" description="Helical" evidence="1">
    <location>
        <begin position="238"/>
        <end position="254"/>
    </location>
</feature>
<gene>
    <name evidence="3" type="ORF">P9H32_03965</name>
</gene>
<protein>
    <submittedName>
        <fullName evidence="3">PEP-CTERM sorting domain-containing protein</fullName>
    </submittedName>
</protein>
<dbReference type="InterPro" id="IPR013424">
    <property type="entry name" value="Ice-binding_C"/>
</dbReference>
<name>A0ABU5MU90_9BACT</name>
<reference evidence="3 4" key="1">
    <citation type="journal article" date="2024" name="Appl. Environ. Microbiol.">
        <title>Pontiella agarivorans sp. nov., a novel marine anaerobic bacterium capable of degrading macroalgal polysaccharides and fixing nitrogen.</title>
        <authorList>
            <person name="Liu N."/>
            <person name="Kivenson V."/>
            <person name="Peng X."/>
            <person name="Cui Z."/>
            <person name="Lankiewicz T.S."/>
            <person name="Gosselin K.M."/>
            <person name="English C.J."/>
            <person name="Blair E.M."/>
            <person name="O'Malley M.A."/>
            <person name="Valentine D.L."/>
        </authorList>
    </citation>
    <scope>NUCLEOTIDE SEQUENCE [LARGE SCALE GENOMIC DNA]</scope>
    <source>
        <strain evidence="3 4">NLcol2</strain>
    </source>
</reference>
<feature type="chain" id="PRO_5047220097" evidence="2">
    <location>
        <begin position="24"/>
        <end position="260"/>
    </location>
</feature>
<proteinExistence type="predicted"/>
<keyword evidence="4" id="KW-1185">Reference proteome</keyword>
<organism evidence="3 4">
    <name type="scientific">Pontiella agarivorans</name>
    <dbReference type="NCBI Taxonomy" id="3038953"/>
    <lineage>
        <taxon>Bacteria</taxon>
        <taxon>Pseudomonadati</taxon>
        <taxon>Kiritimatiellota</taxon>
        <taxon>Kiritimatiellia</taxon>
        <taxon>Kiritimatiellales</taxon>
        <taxon>Pontiellaceae</taxon>
        <taxon>Pontiella</taxon>
    </lineage>
</organism>
<keyword evidence="2" id="KW-0732">Signal</keyword>
<comment type="caution">
    <text evidence="3">The sequence shown here is derived from an EMBL/GenBank/DDBJ whole genome shotgun (WGS) entry which is preliminary data.</text>
</comment>
<sequence>MKKRRMIIPSVAVCMLLVQSVSAELIYSNNFDTEALGNVGAVGAGVSAFGDVGGPGADANVVAGNANFASQHLEISSRSDNGSYGFALFDGGDGVTPNPGWNAVTTFKFDFRMNSATFTNGQFRLRGRDASYAGTGTDDTARFDISAGDVSFDTVHTIEYVINNSTSDADAPSVGGTISAGSYAIYIDGSLEAGGSNFTAADNSAVDYLTLWVRGDTVDVAQGVVQVDNFEVHAIPEPATLGLVAAFGGAVLFIRRRFTM</sequence>
<keyword evidence="1" id="KW-1133">Transmembrane helix</keyword>
<accession>A0ABU5MU90</accession>
<dbReference type="RefSeq" id="WP_322607574.1">
    <property type="nucleotide sequence ID" value="NZ_JARVCO010000004.1"/>
</dbReference>
<dbReference type="Proteomes" id="UP001290861">
    <property type="component" value="Unassembled WGS sequence"/>
</dbReference>
<evidence type="ECO:0000256" key="2">
    <source>
        <dbReference type="SAM" id="SignalP"/>
    </source>
</evidence>
<keyword evidence="1" id="KW-0472">Membrane</keyword>
<feature type="signal peptide" evidence="2">
    <location>
        <begin position="1"/>
        <end position="23"/>
    </location>
</feature>
<keyword evidence="1" id="KW-0812">Transmembrane</keyword>
<evidence type="ECO:0000256" key="1">
    <source>
        <dbReference type="SAM" id="Phobius"/>
    </source>
</evidence>
<evidence type="ECO:0000313" key="3">
    <source>
        <dbReference type="EMBL" id="MDZ8117771.1"/>
    </source>
</evidence>
<evidence type="ECO:0000313" key="4">
    <source>
        <dbReference type="Proteomes" id="UP001290861"/>
    </source>
</evidence>